<evidence type="ECO:0000256" key="2">
    <source>
        <dbReference type="SAM" id="Phobius"/>
    </source>
</evidence>
<feature type="transmembrane region" description="Helical" evidence="2">
    <location>
        <begin position="1066"/>
        <end position="1087"/>
    </location>
</feature>
<dbReference type="PANTHER" id="PTHR37544:SF3">
    <property type="entry name" value="SPRAY"/>
    <property type="match status" value="1"/>
</dbReference>
<feature type="compositionally biased region" description="Polar residues" evidence="1">
    <location>
        <begin position="642"/>
        <end position="669"/>
    </location>
</feature>
<name>A0AAN7B9A2_9PEZI</name>
<dbReference type="EMBL" id="MU858082">
    <property type="protein sequence ID" value="KAK4215214.1"/>
    <property type="molecule type" value="Genomic_DNA"/>
</dbReference>
<feature type="region of interest" description="Disordered" evidence="1">
    <location>
        <begin position="102"/>
        <end position="124"/>
    </location>
</feature>
<comment type="caution">
    <text evidence="3">The sequence shown here is derived from an EMBL/GenBank/DDBJ whole genome shotgun (WGS) entry which is preliminary data.</text>
</comment>
<organism evidence="3 4">
    <name type="scientific">Rhypophila decipiens</name>
    <dbReference type="NCBI Taxonomy" id="261697"/>
    <lineage>
        <taxon>Eukaryota</taxon>
        <taxon>Fungi</taxon>
        <taxon>Dikarya</taxon>
        <taxon>Ascomycota</taxon>
        <taxon>Pezizomycotina</taxon>
        <taxon>Sordariomycetes</taxon>
        <taxon>Sordariomycetidae</taxon>
        <taxon>Sordariales</taxon>
        <taxon>Naviculisporaceae</taxon>
        <taxon>Rhypophila</taxon>
    </lineage>
</organism>
<feature type="transmembrane region" description="Helical" evidence="2">
    <location>
        <begin position="1209"/>
        <end position="1229"/>
    </location>
</feature>
<evidence type="ECO:0000256" key="1">
    <source>
        <dbReference type="SAM" id="MobiDB-lite"/>
    </source>
</evidence>
<feature type="region of interest" description="Disordered" evidence="1">
    <location>
        <begin position="190"/>
        <end position="231"/>
    </location>
</feature>
<accession>A0AAN7B9A2</accession>
<keyword evidence="2" id="KW-0472">Membrane</keyword>
<dbReference type="PANTHER" id="PTHR37544">
    <property type="entry name" value="SPRAY-RELATED"/>
    <property type="match status" value="1"/>
</dbReference>
<feature type="compositionally biased region" description="Low complexity" evidence="1">
    <location>
        <begin position="528"/>
        <end position="543"/>
    </location>
</feature>
<protein>
    <submittedName>
        <fullName evidence="3">Uncharacterized protein</fullName>
    </submittedName>
</protein>
<feature type="transmembrane region" description="Helical" evidence="2">
    <location>
        <begin position="1178"/>
        <end position="1197"/>
    </location>
</feature>
<keyword evidence="4" id="KW-1185">Reference proteome</keyword>
<feature type="compositionally biased region" description="Polar residues" evidence="1">
    <location>
        <begin position="569"/>
        <end position="613"/>
    </location>
</feature>
<reference evidence="3" key="2">
    <citation type="submission" date="2023-05" db="EMBL/GenBank/DDBJ databases">
        <authorList>
            <consortium name="Lawrence Berkeley National Laboratory"/>
            <person name="Steindorff A."/>
            <person name="Hensen N."/>
            <person name="Bonometti L."/>
            <person name="Westerberg I."/>
            <person name="Brannstrom I.O."/>
            <person name="Guillou S."/>
            <person name="Cros-Aarteil S."/>
            <person name="Calhoun S."/>
            <person name="Haridas S."/>
            <person name="Kuo A."/>
            <person name="Mondo S."/>
            <person name="Pangilinan J."/>
            <person name="Riley R."/>
            <person name="Labutti K."/>
            <person name="Andreopoulos B."/>
            <person name="Lipzen A."/>
            <person name="Chen C."/>
            <person name="Yanf M."/>
            <person name="Daum C."/>
            <person name="Ng V."/>
            <person name="Clum A."/>
            <person name="Ohm R."/>
            <person name="Martin F."/>
            <person name="Silar P."/>
            <person name="Natvig D."/>
            <person name="Lalanne C."/>
            <person name="Gautier V."/>
            <person name="Ament-Velasquez S.L."/>
            <person name="Kruys A."/>
            <person name="Hutchinson M.I."/>
            <person name="Powell A.J."/>
            <person name="Barry K."/>
            <person name="Miller A.N."/>
            <person name="Grigoriev I.V."/>
            <person name="Debuchy R."/>
            <person name="Gladieux P."/>
            <person name="Thoren M.H."/>
            <person name="Johannesson H."/>
        </authorList>
    </citation>
    <scope>NUCLEOTIDE SEQUENCE</scope>
    <source>
        <strain evidence="3">PSN293</strain>
    </source>
</reference>
<keyword evidence="2" id="KW-1133">Transmembrane helix</keyword>
<dbReference type="Pfam" id="PF11915">
    <property type="entry name" value="DUF3433"/>
    <property type="match status" value="1"/>
</dbReference>
<feature type="region of interest" description="Disordered" evidence="1">
    <location>
        <begin position="484"/>
        <end position="685"/>
    </location>
</feature>
<evidence type="ECO:0000313" key="4">
    <source>
        <dbReference type="Proteomes" id="UP001301769"/>
    </source>
</evidence>
<feature type="region of interest" description="Disordered" evidence="1">
    <location>
        <begin position="1017"/>
        <end position="1039"/>
    </location>
</feature>
<gene>
    <name evidence="3" type="ORF">QBC37DRAFT_282137</name>
</gene>
<reference evidence="3" key="1">
    <citation type="journal article" date="2023" name="Mol. Phylogenet. Evol.">
        <title>Genome-scale phylogeny and comparative genomics of the fungal order Sordariales.</title>
        <authorList>
            <person name="Hensen N."/>
            <person name="Bonometti L."/>
            <person name="Westerberg I."/>
            <person name="Brannstrom I.O."/>
            <person name="Guillou S."/>
            <person name="Cros-Aarteil S."/>
            <person name="Calhoun S."/>
            <person name="Haridas S."/>
            <person name="Kuo A."/>
            <person name="Mondo S."/>
            <person name="Pangilinan J."/>
            <person name="Riley R."/>
            <person name="LaButti K."/>
            <person name="Andreopoulos B."/>
            <person name="Lipzen A."/>
            <person name="Chen C."/>
            <person name="Yan M."/>
            <person name="Daum C."/>
            <person name="Ng V."/>
            <person name="Clum A."/>
            <person name="Steindorff A."/>
            <person name="Ohm R.A."/>
            <person name="Martin F."/>
            <person name="Silar P."/>
            <person name="Natvig D.O."/>
            <person name="Lalanne C."/>
            <person name="Gautier V."/>
            <person name="Ament-Velasquez S.L."/>
            <person name="Kruys A."/>
            <person name="Hutchinson M.I."/>
            <person name="Powell A.J."/>
            <person name="Barry K."/>
            <person name="Miller A.N."/>
            <person name="Grigoriev I.V."/>
            <person name="Debuchy R."/>
            <person name="Gladieux P."/>
            <person name="Hiltunen Thoren M."/>
            <person name="Johannesson H."/>
        </authorList>
    </citation>
    <scope>NUCLEOTIDE SEQUENCE</scope>
    <source>
        <strain evidence="3">PSN293</strain>
    </source>
</reference>
<feature type="compositionally biased region" description="Basic and acidic residues" evidence="1">
    <location>
        <begin position="115"/>
        <end position="124"/>
    </location>
</feature>
<feature type="transmembrane region" description="Helical" evidence="2">
    <location>
        <begin position="919"/>
        <end position="938"/>
    </location>
</feature>
<sequence>MRLPVRANTVAAGPASLRVELAERQYIHQATGRIETPEKRRAERSCSARSRPIYPATCVHASQPDIELDDMASRPVPTQNMHHAVSSVDASQTDQVCSLSLDRESGESNMASQGSDKRHADLRPNYKPTSLRWPFRVLLLALLAGMLAFLEYHIHDLPSPHYSILPADRTRQRHLDAVAAAPLIQPATIATKPASAPASSSTTRGPVTRPVKLRYNRRSPDPDPDPRPPESNYPVPDYYYDMYQTYCGWSPPTWTIDHYGQPCSDFSCDEFPILCSNSTDKTQLQCSLFELTEAMDTFLTDDPTWCPCGVWQPDDWGTIELTDVEFYWWDTIDRGCKSAMLAVQSLNHFKSVELYRTISLAETTFTKVTLVAQQFYTKPPLPAQAWWPYPSYSENGDILMPFVVRTAGREIKDVYGNYVEPGDIATFPDGFQSIFFQDNEFNGCWGSLQRYNLKTGPPGRCSDPPHVILSSVWWPLPLHPKTATTTTTLESSPATSVLQPGGSTSTTEVPSTSAPVFPSSTISSIQDPTTSTVPSTQSTVESTRLSTPSSTDGDTITASSGDSNEPAPTASSNSTGEDAITQSTRKSANPTPTPSDSATSGGTLTPSTRDSGNPTTTPSSSSGQHEQENTSSESADERSETSRPSSLMTTETSGISTPGPNPLTSSSVRSDPVDEAGPVSDVTSTVAATSSPVIVPVAGLVPGRSSYNSALPSMNSGTSISPQTTPKQRWIPHVDDNNANGKPGSNFTGPGGHDSGPIAPADQAGLINLRTEADYLMASVVPVLLASFLLIAVQTFNSSVNSILPFRALTFAQGSCANESLLLSRSSNIFVSQPKVAYRFLARFGDPLPFLNTILVTFALLMVPLSSEVIRLEFTKKCGDPNWLPEYVDKDDHDYPADWVFFSRVCAFGLRKSVTMIRVAEGVLVAMAAIILFMGWLLTRWRSGMVSEPWSIASMASLLADLAALLQRVPTTGPHIDTELKSTLQDRSFRLGFLSAAATGKKSYGIEVTALPHALQDDENPIPRTTTRNPPGPPADQPFSRVLRRSTTLLSLAPTQSNNGEAKKRIPIPLITTLLFTTGLLILVLYYETTVIEYKFEAFMNSQSFGVRILFTAFGVIMSTFWDSYFLSTSEFQIHHRLAQKDGGLPAKRSILLSPAAHIFAGLWSSLMSSQDMKSFNIALATFFAKFMPILLSNIPFHNTVTWKMHEACTWMAVVFMGYMVLLLLFLFANKKKNVVYMPVRVNTLAGCMYYLCESRILNDFKFDVVESDMSEPTGRKNEQKAEQKLKSAVIALDRKYFFGRIVGQTSGATRLAVDYYCPTQRHDESSSRSLPNHGRLLRHPEIDREHRRVFACGNSRRPGRLDDEYRTMDGDLDIERGR</sequence>
<feature type="compositionally biased region" description="Polar residues" evidence="1">
    <location>
        <begin position="737"/>
        <end position="748"/>
    </location>
</feature>
<keyword evidence="2" id="KW-0812">Transmembrane</keyword>
<feature type="region of interest" description="Disordered" evidence="1">
    <location>
        <begin position="711"/>
        <end position="730"/>
    </location>
</feature>
<evidence type="ECO:0000313" key="3">
    <source>
        <dbReference type="EMBL" id="KAK4215214.1"/>
    </source>
</evidence>
<feature type="transmembrane region" description="Helical" evidence="2">
    <location>
        <begin position="775"/>
        <end position="796"/>
    </location>
</feature>
<feature type="transmembrane region" description="Helical" evidence="2">
    <location>
        <begin position="1107"/>
        <end position="1128"/>
    </location>
</feature>
<proteinExistence type="predicted"/>
<feature type="transmembrane region" description="Helical" evidence="2">
    <location>
        <begin position="133"/>
        <end position="150"/>
    </location>
</feature>
<feature type="compositionally biased region" description="Polar residues" evidence="1">
    <location>
        <begin position="544"/>
        <end position="563"/>
    </location>
</feature>
<dbReference type="Proteomes" id="UP001301769">
    <property type="component" value="Unassembled WGS sequence"/>
</dbReference>
<feature type="compositionally biased region" description="Polar residues" evidence="1">
    <location>
        <begin position="711"/>
        <end position="727"/>
    </location>
</feature>
<feature type="compositionally biased region" description="Low complexity" evidence="1">
    <location>
        <begin position="190"/>
        <end position="203"/>
    </location>
</feature>
<feature type="compositionally biased region" description="Basic and acidic residues" evidence="1">
    <location>
        <begin position="218"/>
        <end position="228"/>
    </location>
</feature>
<feature type="compositionally biased region" description="Polar residues" evidence="1">
    <location>
        <begin position="497"/>
        <end position="527"/>
    </location>
</feature>
<feature type="compositionally biased region" description="Low complexity" evidence="1">
    <location>
        <begin position="484"/>
        <end position="496"/>
    </location>
</feature>
<feature type="region of interest" description="Disordered" evidence="1">
    <location>
        <begin position="735"/>
        <end position="756"/>
    </location>
</feature>
<feature type="transmembrane region" description="Helical" evidence="2">
    <location>
        <begin position="848"/>
        <end position="867"/>
    </location>
</feature>
<dbReference type="InterPro" id="IPR021840">
    <property type="entry name" value="DUF3433"/>
</dbReference>